<dbReference type="Gene3D" id="3.30.710.10">
    <property type="entry name" value="Potassium Channel Kv1.1, Chain A"/>
    <property type="match status" value="1"/>
</dbReference>
<dbReference type="InterPro" id="IPR011333">
    <property type="entry name" value="SKP1/BTB/POZ_sf"/>
</dbReference>
<reference evidence="2" key="1">
    <citation type="submission" date="2018-04" db="EMBL/GenBank/DDBJ databases">
        <title>Whole genome sequencing of Hypsizygus marmoreus.</title>
        <authorList>
            <person name="Choi I.-G."/>
            <person name="Min B."/>
            <person name="Kim J.-G."/>
            <person name="Kim S."/>
            <person name="Oh Y.-L."/>
            <person name="Kong W.-S."/>
            <person name="Park H."/>
            <person name="Jeong J."/>
            <person name="Song E.-S."/>
        </authorList>
    </citation>
    <scope>NUCLEOTIDE SEQUENCE [LARGE SCALE GENOMIC DNA]</scope>
    <source>
        <strain evidence="2">51987-8</strain>
    </source>
</reference>
<dbReference type="InterPro" id="IPR000210">
    <property type="entry name" value="BTB/POZ_dom"/>
</dbReference>
<name>A0A369IZZ8_HYPMA</name>
<gene>
    <name evidence="2" type="ORF">Hypma_016337</name>
</gene>
<comment type="caution">
    <text evidence="2">The sequence shown here is derived from an EMBL/GenBank/DDBJ whole genome shotgun (WGS) entry which is preliminary data.</text>
</comment>
<accession>A0A369IZZ8</accession>
<evidence type="ECO:0000313" key="3">
    <source>
        <dbReference type="Proteomes" id="UP000076154"/>
    </source>
</evidence>
<protein>
    <recommendedName>
        <fullName evidence="1">BTB domain-containing protein</fullName>
    </recommendedName>
</protein>
<evidence type="ECO:0000259" key="1">
    <source>
        <dbReference type="PROSITE" id="PS50097"/>
    </source>
</evidence>
<evidence type="ECO:0000313" key="2">
    <source>
        <dbReference type="EMBL" id="RDB14722.1"/>
    </source>
</evidence>
<keyword evidence="3" id="KW-1185">Reference proteome</keyword>
<organism evidence="2 3">
    <name type="scientific">Hypsizygus marmoreus</name>
    <name type="common">White beech mushroom</name>
    <name type="synonym">Agaricus marmoreus</name>
    <dbReference type="NCBI Taxonomy" id="39966"/>
    <lineage>
        <taxon>Eukaryota</taxon>
        <taxon>Fungi</taxon>
        <taxon>Dikarya</taxon>
        <taxon>Basidiomycota</taxon>
        <taxon>Agaricomycotina</taxon>
        <taxon>Agaricomycetes</taxon>
        <taxon>Agaricomycetidae</taxon>
        <taxon>Agaricales</taxon>
        <taxon>Tricholomatineae</taxon>
        <taxon>Lyophyllaceae</taxon>
        <taxon>Hypsizygus</taxon>
    </lineage>
</organism>
<sequence length="359" mass="40327">MSECESATHSTSAVRPAIRDSSFYIRDGNTIIQVENTLFKVHQSMLVKDHSTFDMMFGAYESHSETEEELSQCPMPLEGISDECPIILQDDTVDEFRALMFSLYALPSELDLAVSDDVQLVRLARIAHKYQFRSTEAWALRALTAYYTRPWAYSIETLVQATDVAVLCDYPELLDATIIKWKRLLGEGRAISKAIVMAERLSLRALLGMAYHAMLLEGRAVWDSDPYLSRSHRIRLLSGYYNISRFCEQLPLNPPRLEHHISCVWREGCEEAWASCWKLIISDQEGGIGVQVMQFQDVDLLGRIMLAESVVKAFAEHEIPTGSAVDGIHVQCFKSALRATRGNSGESEGGSGTACRLVF</sequence>
<dbReference type="PROSITE" id="PS50097">
    <property type="entry name" value="BTB"/>
    <property type="match status" value="1"/>
</dbReference>
<dbReference type="Proteomes" id="UP000076154">
    <property type="component" value="Unassembled WGS sequence"/>
</dbReference>
<feature type="domain" description="BTB" evidence="1">
    <location>
        <begin position="28"/>
        <end position="112"/>
    </location>
</feature>
<proteinExistence type="predicted"/>
<dbReference type="AlphaFoldDB" id="A0A369IZZ8"/>
<dbReference type="EMBL" id="LUEZ02000096">
    <property type="protein sequence ID" value="RDB14722.1"/>
    <property type="molecule type" value="Genomic_DNA"/>
</dbReference>
<dbReference type="OrthoDB" id="3238373at2759"/>
<dbReference type="InParanoid" id="A0A369IZZ8"/>